<dbReference type="SUPFAM" id="SSF46785">
    <property type="entry name" value="Winged helix' DNA-binding domain"/>
    <property type="match status" value="1"/>
</dbReference>
<dbReference type="EMBL" id="RRAZ01000072">
    <property type="protein sequence ID" value="RRH67962.1"/>
    <property type="molecule type" value="Genomic_DNA"/>
</dbReference>
<dbReference type="InterPro" id="IPR000835">
    <property type="entry name" value="HTH_MarR-typ"/>
</dbReference>
<keyword evidence="6" id="KW-1185">Reference proteome</keyword>
<dbReference type="PANTHER" id="PTHR42756:SF1">
    <property type="entry name" value="TRANSCRIPTIONAL REPRESSOR OF EMRAB OPERON"/>
    <property type="match status" value="1"/>
</dbReference>
<keyword evidence="2" id="KW-0238">DNA-binding</keyword>
<dbReference type="GO" id="GO:0003677">
    <property type="term" value="F:DNA binding"/>
    <property type="evidence" value="ECO:0007669"/>
    <property type="project" value="UniProtKB-KW"/>
</dbReference>
<accession>A0A3P3D3M2</accession>
<evidence type="ECO:0000256" key="2">
    <source>
        <dbReference type="ARBA" id="ARBA00023125"/>
    </source>
</evidence>
<organism evidence="5 6">
    <name type="scientific">Falsigemmobacter faecalis</name>
    <dbReference type="NCBI Taxonomy" id="2488730"/>
    <lineage>
        <taxon>Bacteria</taxon>
        <taxon>Pseudomonadati</taxon>
        <taxon>Pseudomonadota</taxon>
        <taxon>Alphaproteobacteria</taxon>
        <taxon>Rhodobacterales</taxon>
        <taxon>Paracoccaceae</taxon>
        <taxon>Falsigemmobacter</taxon>
    </lineage>
</organism>
<dbReference type="PANTHER" id="PTHR42756">
    <property type="entry name" value="TRANSCRIPTIONAL REGULATOR, MARR"/>
    <property type="match status" value="1"/>
</dbReference>
<dbReference type="Proteomes" id="UP000282125">
    <property type="component" value="Unassembled WGS sequence"/>
</dbReference>
<dbReference type="RefSeq" id="WP_124966891.1">
    <property type="nucleotide sequence ID" value="NZ_RRAZ01000072.1"/>
</dbReference>
<dbReference type="SMART" id="SM00347">
    <property type="entry name" value="HTH_MARR"/>
    <property type="match status" value="1"/>
</dbReference>
<evidence type="ECO:0000256" key="1">
    <source>
        <dbReference type="ARBA" id="ARBA00023015"/>
    </source>
</evidence>
<dbReference type="PRINTS" id="PR00598">
    <property type="entry name" value="HTHMARR"/>
</dbReference>
<feature type="domain" description="HTH marR-type" evidence="4">
    <location>
        <begin position="9"/>
        <end position="141"/>
    </location>
</feature>
<proteinExistence type="predicted"/>
<keyword evidence="1" id="KW-0805">Transcription regulation</keyword>
<sequence length="150" mass="17379">MPELPHDLKEGFSYHLLQLARRWRRIDEKIMQKHGFNNVSWVPLLHLYGAEPLMQKDLAAYCGVESSTLVRLITLLQSQGLIERKINPEDRRAHFLTLTNTGREEARRIAAIIFEIESRMVEGIPPELIQSFLHLSQLIGINIAQLEQEE</sequence>
<dbReference type="InterPro" id="IPR036390">
    <property type="entry name" value="WH_DNA-bd_sf"/>
</dbReference>
<dbReference type="Gene3D" id="1.10.10.10">
    <property type="entry name" value="Winged helix-like DNA-binding domain superfamily/Winged helix DNA-binding domain"/>
    <property type="match status" value="1"/>
</dbReference>
<name>A0A3P3D3M2_9RHOB</name>
<dbReference type="InterPro" id="IPR036388">
    <property type="entry name" value="WH-like_DNA-bd_sf"/>
</dbReference>
<dbReference type="PROSITE" id="PS50995">
    <property type="entry name" value="HTH_MARR_2"/>
    <property type="match status" value="1"/>
</dbReference>
<gene>
    <name evidence="5" type="ORF">EG244_19895</name>
</gene>
<dbReference type="GO" id="GO:0003700">
    <property type="term" value="F:DNA-binding transcription factor activity"/>
    <property type="evidence" value="ECO:0007669"/>
    <property type="project" value="InterPro"/>
</dbReference>
<evidence type="ECO:0000313" key="5">
    <source>
        <dbReference type="EMBL" id="RRH67962.1"/>
    </source>
</evidence>
<comment type="caution">
    <text evidence="5">The sequence shown here is derived from an EMBL/GenBank/DDBJ whole genome shotgun (WGS) entry which is preliminary data.</text>
</comment>
<keyword evidence="3" id="KW-0804">Transcription</keyword>
<dbReference type="OrthoDB" id="582199at2"/>
<protein>
    <submittedName>
        <fullName evidence="5">MarR family transcriptional regulator</fullName>
    </submittedName>
</protein>
<reference evidence="5 6" key="1">
    <citation type="submission" date="2018-11" db="EMBL/GenBank/DDBJ databases">
        <title>Gemmobacter sp. nov., YIM 102744-1 draft genome.</title>
        <authorList>
            <person name="Li G."/>
            <person name="Jiang Y."/>
        </authorList>
    </citation>
    <scope>NUCLEOTIDE SEQUENCE [LARGE SCALE GENOMIC DNA]</scope>
    <source>
        <strain evidence="5 6">YIM 102744-1</strain>
    </source>
</reference>
<dbReference type="AlphaFoldDB" id="A0A3P3D3M2"/>
<evidence type="ECO:0000259" key="4">
    <source>
        <dbReference type="PROSITE" id="PS50995"/>
    </source>
</evidence>
<evidence type="ECO:0000313" key="6">
    <source>
        <dbReference type="Proteomes" id="UP000282125"/>
    </source>
</evidence>
<evidence type="ECO:0000256" key="3">
    <source>
        <dbReference type="ARBA" id="ARBA00023163"/>
    </source>
</evidence>
<dbReference type="Pfam" id="PF12802">
    <property type="entry name" value="MarR_2"/>
    <property type="match status" value="1"/>
</dbReference>